<sequence>MISAIHRSLAAKRDAIKNEDKGFTLIELLVVILIIGVLAAIAIPVFLGQQAQAQEAAAKANLANAKIAYSAYLVSNPSGTATVPDTTNKLESLGFPKDGSVTIEAGGASFCLSAVAGTTTWYLSASDSAANNTDCAP</sequence>
<keyword evidence="4 6" id="KW-1133">Transmembrane helix</keyword>
<evidence type="ECO:0000256" key="1">
    <source>
        <dbReference type="ARBA" id="ARBA00004167"/>
    </source>
</evidence>
<feature type="transmembrane region" description="Helical" evidence="6">
    <location>
        <begin position="22"/>
        <end position="47"/>
    </location>
</feature>
<dbReference type="InterPro" id="IPR045584">
    <property type="entry name" value="Pilin-like"/>
</dbReference>
<dbReference type="SUPFAM" id="SSF54523">
    <property type="entry name" value="Pili subunits"/>
    <property type="match status" value="1"/>
</dbReference>
<name>A0ABT9BQW6_9MICO</name>
<dbReference type="Pfam" id="PF07963">
    <property type="entry name" value="N_methyl"/>
    <property type="match status" value="1"/>
</dbReference>
<keyword evidence="2" id="KW-0488">Methylation</keyword>
<evidence type="ECO:0000256" key="4">
    <source>
        <dbReference type="ARBA" id="ARBA00022989"/>
    </source>
</evidence>
<dbReference type="Proteomes" id="UP001241072">
    <property type="component" value="Unassembled WGS sequence"/>
</dbReference>
<comment type="caution">
    <text evidence="7">The sequence shown here is derived from an EMBL/GenBank/DDBJ whole genome shotgun (WGS) entry which is preliminary data.</text>
</comment>
<dbReference type="RefSeq" id="WP_305003279.1">
    <property type="nucleotide sequence ID" value="NZ_JAUQUB010000002.1"/>
</dbReference>
<evidence type="ECO:0000256" key="2">
    <source>
        <dbReference type="ARBA" id="ARBA00022481"/>
    </source>
</evidence>
<dbReference type="PANTHER" id="PTHR30093">
    <property type="entry name" value="GENERAL SECRETION PATHWAY PROTEIN G"/>
    <property type="match status" value="1"/>
</dbReference>
<dbReference type="PRINTS" id="PR00813">
    <property type="entry name" value="BCTERIALGSPG"/>
</dbReference>
<gene>
    <name evidence="7" type="ORF">Q5716_11480</name>
</gene>
<dbReference type="NCBIfam" id="TIGR02532">
    <property type="entry name" value="IV_pilin_GFxxxE"/>
    <property type="match status" value="1"/>
</dbReference>
<evidence type="ECO:0000313" key="7">
    <source>
        <dbReference type="EMBL" id="MDO7882847.1"/>
    </source>
</evidence>
<proteinExistence type="predicted"/>
<comment type="subcellular location">
    <subcellularLocation>
        <location evidence="1">Membrane</location>
        <topology evidence="1">Single-pass membrane protein</topology>
    </subcellularLocation>
</comment>
<evidence type="ECO:0000256" key="3">
    <source>
        <dbReference type="ARBA" id="ARBA00022692"/>
    </source>
</evidence>
<evidence type="ECO:0000313" key="8">
    <source>
        <dbReference type="Proteomes" id="UP001241072"/>
    </source>
</evidence>
<keyword evidence="8" id="KW-1185">Reference proteome</keyword>
<keyword evidence="3 6" id="KW-0812">Transmembrane</keyword>
<dbReference type="PANTHER" id="PTHR30093:SF44">
    <property type="entry name" value="TYPE II SECRETION SYSTEM CORE PROTEIN G"/>
    <property type="match status" value="1"/>
</dbReference>
<organism evidence="7 8">
    <name type="scientific">Antiquaquibacter soli</name>
    <dbReference type="NCBI Taxonomy" id="3064523"/>
    <lineage>
        <taxon>Bacteria</taxon>
        <taxon>Bacillati</taxon>
        <taxon>Actinomycetota</taxon>
        <taxon>Actinomycetes</taxon>
        <taxon>Micrococcales</taxon>
        <taxon>Microbacteriaceae</taxon>
        <taxon>Antiquaquibacter</taxon>
    </lineage>
</organism>
<dbReference type="InterPro" id="IPR012902">
    <property type="entry name" value="N_methyl_site"/>
</dbReference>
<evidence type="ECO:0000256" key="5">
    <source>
        <dbReference type="ARBA" id="ARBA00023136"/>
    </source>
</evidence>
<dbReference type="Gene3D" id="3.30.700.10">
    <property type="entry name" value="Glycoprotein, Type 4 Pilin"/>
    <property type="match status" value="1"/>
</dbReference>
<dbReference type="EMBL" id="JAUQUB010000002">
    <property type="protein sequence ID" value="MDO7882847.1"/>
    <property type="molecule type" value="Genomic_DNA"/>
</dbReference>
<protein>
    <submittedName>
        <fullName evidence="7">Type II secretion system protein</fullName>
    </submittedName>
</protein>
<evidence type="ECO:0000256" key="6">
    <source>
        <dbReference type="SAM" id="Phobius"/>
    </source>
</evidence>
<reference evidence="7 8" key="1">
    <citation type="submission" date="2023-07" db="EMBL/GenBank/DDBJ databases">
        <title>Protaetiibacter sp. nov WY-16 isolated from soil.</title>
        <authorList>
            <person name="Liu B."/>
            <person name="Wan Y."/>
        </authorList>
    </citation>
    <scope>NUCLEOTIDE SEQUENCE [LARGE SCALE GENOMIC DNA]</scope>
    <source>
        <strain evidence="7 8">WY-16</strain>
    </source>
</reference>
<accession>A0ABT9BQW6</accession>
<dbReference type="PROSITE" id="PS00409">
    <property type="entry name" value="PROKAR_NTER_METHYL"/>
    <property type="match status" value="1"/>
</dbReference>
<keyword evidence="5 6" id="KW-0472">Membrane</keyword>
<dbReference type="InterPro" id="IPR000983">
    <property type="entry name" value="Bac_GSPG_pilin"/>
</dbReference>